<keyword evidence="1" id="KW-0378">Hydrolase</keyword>
<dbReference type="GO" id="GO:0016787">
    <property type="term" value="F:hydrolase activity"/>
    <property type="evidence" value="ECO:0007669"/>
    <property type="project" value="UniProtKB-KW"/>
</dbReference>
<dbReference type="InterPro" id="IPR036866">
    <property type="entry name" value="RibonucZ/Hydroxyglut_hydro"/>
</dbReference>
<dbReference type="Gene3D" id="3.60.15.10">
    <property type="entry name" value="Ribonuclease Z/Hydroxyacylglutathione hydrolase-like"/>
    <property type="match status" value="1"/>
</dbReference>
<dbReference type="PANTHER" id="PTHR36839:SF1">
    <property type="entry name" value="METALLO-BETA-LACTAMASE FAMILY PROTEIN (AFU_ORTHOLOGUE AFUA_5G12770)"/>
    <property type="match status" value="1"/>
</dbReference>
<dbReference type="PANTHER" id="PTHR36839">
    <property type="entry name" value="METALLO-BETA-LACTAMASE FAMILY PROTEIN (AFU_ORTHOLOGUE AFUA_5G12770)"/>
    <property type="match status" value="1"/>
</dbReference>
<protein>
    <submittedName>
        <fullName evidence="1">Hydrolase</fullName>
    </submittedName>
</protein>
<evidence type="ECO:0000313" key="1">
    <source>
        <dbReference type="EMBL" id="SJM60170.1"/>
    </source>
</evidence>
<name>A0A1R4FVX8_9MICC</name>
<dbReference type="AlphaFoldDB" id="A0A1R4FVX8"/>
<dbReference type="Proteomes" id="UP000195913">
    <property type="component" value="Unassembled WGS sequence"/>
</dbReference>
<gene>
    <name evidence="1" type="ORF">FM101_06195</name>
</gene>
<sequence length="275" mass="29820">MTIWICATCGIEHPDTEAPPSSCAICLDARQYVPATGQRWTHQLELSADGHRMHVEPLEPGLHGLSVSPRLAIGQRGLLVCTDEGNLLWEPPGYLDEETLAAVQELGGVDAISASHPHLTGASIQWSHAFNRAPVWVASADRAWIRRPDPVIELWSGVHEVLPGLTMIQCGGHFAGSSVVHWATGAAGKGTMLSGDTIQIGADRASVSAMRSYPNNIPLPARSIRRILEATTAYDYDRIYSAFAVIEQGAKPVVESSLSRYMDWVQGNVPDEPDR</sequence>
<dbReference type="RefSeq" id="WP_086996966.1">
    <property type="nucleotide sequence ID" value="NZ_FUHW01000023.1"/>
</dbReference>
<dbReference type="EMBL" id="FUHW01000023">
    <property type="protein sequence ID" value="SJM60170.1"/>
    <property type="molecule type" value="Genomic_DNA"/>
</dbReference>
<reference evidence="1 2" key="1">
    <citation type="submission" date="2017-02" db="EMBL/GenBank/DDBJ databases">
        <authorList>
            <person name="Peterson S.W."/>
        </authorList>
    </citation>
    <scope>NUCLEOTIDE SEQUENCE [LARGE SCALE GENOMIC DNA]</scope>
    <source>
        <strain evidence="1 2">B Ar 00.02</strain>
    </source>
</reference>
<organism evidence="1 2">
    <name type="scientific">Arthrobacter rhombi</name>
    <dbReference type="NCBI Taxonomy" id="71253"/>
    <lineage>
        <taxon>Bacteria</taxon>
        <taxon>Bacillati</taxon>
        <taxon>Actinomycetota</taxon>
        <taxon>Actinomycetes</taxon>
        <taxon>Micrococcales</taxon>
        <taxon>Micrococcaceae</taxon>
        <taxon>Arthrobacter</taxon>
    </lineage>
</organism>
<keyword evidence="2" id="KW-1185">Reference proteome</keyword>
<proteinExistence type="predicted"/>
<accession>A0A1R4FVX8</accession>
<evidence type="ECO:0000313" key="2">
    <source>
        <dbReference type="Proteomes" id="UP000195913"/>
    </source>
</evidence>
<dbReference type="SUPFAM" id="SSF56281">
    <property type="entry name" value="Metallo-hydrolase/oxidoreductase"/>
    <property type="match status" value="1"/>
</dbReference>